<dbReference type="SUPFAM" id="SSF54975">
    <property type="entry name" value="Acylphosphatase/BLUF domain-like"/>
    <property type="match status" value="1"/>
</dbReference>
<evidence type="ECO:0000313" key="3">
    <source>
        <dbReference type="Proteomes" id="UP001176429"/>
    </source>
</evidence>
<reference evidence="2" key="1">
    <citation type="submission" date="2023-07" db="EMBL/GenBank/DDBJ databases">
        <authorList>
            <person name="Kim M.K."/>
        </authorList>
    </citation>
    <scope>NUCLEOTIDE SEQUENCE</scope>
    <source>
        <strain evidence="2">ASUV-10-1</strain>
    </source>
</reference>
<evidence type="ECO:0000313" key="2">
    <source>
        <dbReference type="EMBL" id="MDO7873370.1"/>
    </source>
</evidence>
<gene>
    <name evidence="2" type="ORF">Q5H93_01410</name>
</gene>
<dbReference type="InterPro" id="IPR007024">
    <property type="entry name" value="BLUF_domain"/>
</dbReference>
<comment type="caution">
    <text evidence="2">The sequence shown here is derived from an EMBL/GenBank/DDBJ whole genome shotgun (WGS) entry which is preliminary data.</text>
</comment>
<proteinExistence type="predicted"/>
<dbReference type="RefSeq" id="WP_305004685.1">
    <property type="nucleotide sequence ID" value="NZ_JAUQSY010000001.1"/>
</dbReference>
<name>A0ABT9B6E6_9BACT</name>
<evidence type="ECO:0000259" key="1">
    <source>
        <dbReference type="PROSITE" id="PS50925"/>
    </source>
</evidence>
<accession>A0ABT9B6E6</accession>
<keyword evidence="3" id="KW-1185">Reference proteome</keyword>
<protein>
    <submittedName>
        <fullName evidence="2">BLUF domain-containing protein</fullName>
    </submittedName>
</protein>
<dbReference type="Pfam" id="PF04940">
    <property type="entry name" value="BLUF"/>
    <property type="match status" value="1"/>
</dbReference>
<dbReference type="InterPro" id="IPR036046">
    <property type="entry name" value="Acylphosphatase-like_dom_sf"/>
</dbReference>
<dbReference type="Proteomes" id="UP001176429">
    <property type="component" value="Unassembled WGS sequence"/>
</dbReference>
<feature type="domain" description="BLUF" evidence="1">
    <location>
        <begin position="3"/>
        <end position="94"/>
    </location>
</feature>
<dbReference type="SMART" id="SM01034">
    <property type="entry name" value="BLUF"/>
    <property type="match status" value="1"/>
</dbReference>
<dbReference type="Gene3D" id="3.30.70.100">
    <property type="match status" value="1"/>
</dbReference>
<sequence>MALHHVIYLSTPTHPYGEAELGNLLAECQANNAARQLTGILFYAPQQLLQVLEGEAAVVQATYQRIEADPRHRNLLKLADKPISTRAFPDWSMALHELPASWPIRTGLRDLALLEVTALALNATDTMLLQLVQQQLLSA</sequence>
<dbReference type="PROSITE" id="PS50925">
    <property type="entry name" value="BLUF"/>
    <property type="match status" value="1"/>
</dbReference>
<organism evidence="2 3">
    <name type="scientific">Hymenobacter aranciens</name>
    <dbReference type="NCBI Taxonomy" id="3063996"/>
    <lineage>
        <taxon>Bacteria</taxon>
        <taxon>Pseudomonadati</taxon>
        <taxon>Bacteroidota</taxon>
        <taxon>Cytophagia</taxon>
        <taxon>Cytophagales</taxon>
        <taxon>Hymenobacteraceae</taxon>
        <taxon>Hymenobacter</taxon>
    </lineage>
</organism>
<dbReference type="EMBL" id="JAUQSY010000001">
    <property type="protein sequence ID" value="MDO7873370.1"/>
    <property type="molecule type" value="Genomic_DNA"/>
</dbReference>